<dbReference type="PANTHER" id="PTHR19848">
    <property type="entry name" value="WD40 REPEAT PROTEIN"/>
    <property type="match status" value="1"/>
</dbReference>
<dbReference type="AlphaFoldDB" id="A0A0E9LWV8"/>
<dbReference type="Pfam" id="PF00400">
    <property type="entry name" value="WD40"/>
    <property type="match status" value="1"/>
</dbReference>
<dbReference type="InterPro" id="IPR015943">
    <property type="entry name" value="WD40/YVTN_repeat-like_dom_sf"/>
</dbReference>
<reference evidence="3 4" key="1">
    <citation type="journal article" date="2015" name="Microbes Environ.">
        <title>Distribution and evolution of nitrogen fixation genes in the phylum bacteroidetes.</title>
        <authorList>
            <person name="Inoue J."/>
            <person name="Oshima K."/>
            <person name="Suda W."/>
            <person name="Sakamoto M."/>
            <person name="Iino T."/>
            <person name="Noda S."/>
            <person name="Hongoh Y."/>
            <person name="Hattori M."/>
            <person name="Ohkuma M."/>
        </authorList>
    </citation>
    <scope>NUCLEOTIDE SEQUENCE [LARGE SCALE GENOMIC DNA]</scope>
    <source>
        <strain evidence="3">JCM 15548</strain>
    </source>
</reference>
<dbReference type="InterPro" id="IPR036322">
    <property type="entry name" value="WD40_repeat_dom_sf"/>
</dbReference>
<comment type="caution">
    <text evidence="3">The sequence shown here is derived from an EMBL/GenBank/DDBJ whole genome shotgun (WGS) entry which is preliminary data.</text>
</comment>
<keyword evidence="4" id="KW-1185">Reference proteome</keyword>
<evidence type="ECO:0000256" key="1">
    <source>
        <dbReference type="ARBA" id="ARBA00022574"/>
    </source>
</evidence>
<evidence type="ECO:0000313" key="3">
    <source>
        <dbReference type="EMBL" id="GAO30047.1"/>
    </source>
</evidence>
<dbReference type="EMBL" id="BAZW01000017">
    <property type="protein sequence ID" value="GAO30047.1"/>
    <property type="molecule type" value="Genomic_DNA"/>
</dbReference>
<dbReference type="PANTHER" id="PTHR19848:SF8">
    <property type="entry name" value="F-BOX AND WD REPEAT DOMAIN CONTAINING 7"/>
    <property type="match status" value="1"/>
</dbReference>
<dbReference type="RefSeq" id="WP_157482603.1">
    <property type="nucleotide sequence ID" value="NZ_BAZW01000017.1"/>
</dbReference>
<dbReference type="Proteomes" id="UP000032900">
    <property type="component" value="Unassembled WGS sequence"/>
</dbReference>
<dbReference type="SMART" id="SM00320">
    <property type="entry name" value="WD40"/>
    <property type="match status" value="5"/>
</dbReference>
<evidence type="ECO:0000256" key="2">
    <source>
        <dbReference type="ARBA" id="ARBA00022737"/>
    </source>
</evidence>
<protein>
    <submittedName>
        <fullName evidence="3">FOG protein containing WD40 repeat</fullName>
    </submittedName>
</protein>
<gene>
    <name evidence="3" type="ORF">JCM15548_12291</name>
</gene>
<proteinExistence type="predicted"/>
<dbReference type="OrthoDB" id="933690at2"/>
<evidence type="ECO:0000313" key="4">
    <source>
        <dbReference type="Proteomes" id="UP000032900"/>
    </source>
</evidence>
<keyword evidence="2" id="KW-0677">Repeat</keyword>
<accession>A0A0E9LWV8</accession>
<keyword evidence="1" id="KW-0853">WD repeat</keyword>
<sequence>MKQIILALSFVLLPYCWIVLNAQNNTIIQLSNSDSNIYSFVASSDGQMMYFASETKITLLNLDLNEVVKTWDIHLDAPVLSIIEHSNTLLLGTKSGQIVTVLKKTGKSSFEKNYMGGSVNALALTSDERYVLVGCENGMVYKQSLEEENDVSAFYQHEKTITSIAVSKEKQMIAISSGDGSISLFREPTYEWVDRIVVGKDWIRKVAISDKKDRLLCVGDDGRLFEWSIAAISEARLLKETRVARNWLLSIDVGPDGEVLCWGGLDHFLKVRTHFGTYEKKLKGPVLKAEFVRTGSSQVFIAVCILGVGIQIVPLKEMKYRST</sequence>
<dbReference type="SUPFAM" id="SSF50978">
    <property type="entry name" value="WD40 repeat-like"/>
    <property type="match status" value="1"/>
</dbReference>
<dbReference type="Gene3D" id="2.130.10.10">
    <property type="entry name" value="YVTN repeat-like/Quinoprotein amine dehydrogenase"/>
    <property type="match status" value="2"/>
</dbReference>
<dbReference type="InterPro" id="IPR001680">
    <property type="entry name" value="WD40_rpt"/>
</dbReference>
<organism evidence="3 4">
    <name type="scientific">Geofilum rubicundum JCM 15548</name>
    <dbReference type="NCBI Taxonomy" id="1236989"/>
    <lineage>
        <taxon>Bacteria</taxon>
        <taxon>Pseudomonadati</taxon>
        <taxon>Bacteroidota</taxon>
        <taxon>Bacteroidia</taxon>
        <taxon>Marinilabiliales</taxon>
        <taxon>Marinilabiliaceae</taxon>
        <taxon>Geofilum</taxon>
    </lineage>
</organism>
<name>A0A0E9LWV8_9BACT</name>
<dbReference type="STRING" id="1236989.JCM15548_12291"/>